<gene>
    <name evidence="2" type="ORF">FM038_001315</name>
</gene>
<name>A0ABX6V0S3_9GAMM</name>
<dbReference type="SMART" id="SM00671">
    <property type="entry name" value="SEL1"/>
    <property type="match status" value="5"/>
</dbReference>
<dbReference type="PANTHER" id="PTHR43628:SF1">
    <property type="entry name" value="CHITIN SYNTHASE REGULATORY FACTOR 2-RELATED"/>
    <property type="match status" value="1"/>
</dbReference>
<dbReference type="Gene3D" id="1.25.40.10">
    <property type="entry name" value="Tetratricopeptide repeat domain"/>
    <property type="match status" value="2"/>
</dbReference>
<organism evidence="2 3">
    <name type="scientific">Shewanella eurypsychrophilus</name>
    <dbReference type="NCBI Taxonomy" id="2593656"/>
    <lineage>
        <taxon>Bacteria</taxon>
        <taxon>Pseudomonadati</taxon>
        <taxon>Pseudomonadota</taxon>
        <taxon>Gammaproteobacteria</taxon>
        <taxon>Alteromonadales</taxon>
        <taxon>Shewanellaceae</taxon>
        <taxon>Shewanella</taxon>
    </lineage>
</organism>
<dbReference type="RefSeq" id="WP_185965809.1">
    <property type="nucleotide sequence ID" value="NZ_CP045503.2"/>
</dbReference>
<dbReference type="PANTHER" id="PTHR43628">
    <property type="entry name" value="ACTIVATOR OF C KINASE PROTEIN 1-RELATED"/>
    <property type="match status" value="1"/>
</dbReference>
<dbReference type="InterPro" id="IPR025285">
    <property type="entry name" value="DUF4145"/>
</dbReference>
<dbReference type="InterPro" id="IPR006597">
    <property type="entry name" value="Sel1-like"/>
</dbReference>
<feature type="domain" description="DUF4145" evidence="1">
    <location>
        <begin position="27"/>
        <end position="113"/>
    </location>
</feature>
<evidence type="ECO:0000313" key="3">
    <source>
        <dbReference type="Proteomes" id="UP000316416"/>
    </source>
</evidence>
<proteinExistence type="predicted"/>
<dbReference type="EMBL" id="CP045503">
    <property type="protein sequence ID" value="QPG56216.2"/>
    <property type="molecule type" value="Genomic_DNA"/>
</dbReference>
<dbReference type="Proteomes" id="UP000316416">
    <property type="component" value="Chromosome"/>
</dbReference>
<accession>A0ABX6V0S3</accession>
<dbReference type="SUPFAM" id="SSF81901">
    <property type="entry name" value="HCP-like"/>
    <property type="match status" value="1"/>
</dbReference>
<dbReference type="Pfam" id="PF08238">
    <property type="entry name" value="Sel1"/>
    <property type="match status" value="4"/>
</dbReference>
<dbReference type="InterPro" id="IPR052945">
    <property type="entry name" value="Mitotic_Regulator"/>
</dbReference>
<protein>
    <submittedName>
        <fullName evidence="2">SEL1-like repeat protein</fullName>
    </submittedName>
</protein>
<reference evidence="2" key="1">
    <citation type="submission" date="2021-07" db="EMBL/GenBank/DDBJ databases">
        <title>Shewanella sp. YLB-07 whole genome sequence.</title>
        <authorList>
            <person name="Yu L."/>
        </authorList>
    </citation>
    <scope>NUCLEOTIDE SEQUENCE</scope>
    <source>
        <strain evidence="2">YLB-08</strain>
    </source>
</reference>
<evidence type="ECO:0000259" key="1">
    <source>
        <dbReference type="Pfam" id="PF13643"/>
    </source>
</evidence>
<keyword evidence="3" id="KW-1185">Reference proteome</keyword>
<evidence type="ECO:0000313" key="2">
    <source>
        <dbReference type="EMBL" id="QPG56216.2"/>
    </source>
</evidence>
<sequence length="477" mass="52724">MWSRAVLTDVEFVSQFSTELGRDYGVAKSYVRDVPTQALLLLRSFTHKLTDLLAESQGVEFDSPNLYDRIETLNSKRVIDVRITRALHRLRGDGNRGAHPEKYHLTSEQLLQLSEKSIKNLLKLIESLFKQVTRKSLPKYKFEAFDSFAGRDLCYRAIMDDDAEAQYLVGMSLKTRALMQQEQEQALEATSADTNSQESAATETLVKAQYWFEQAAERDMNAMHEHGVALIHGYNGEPDLVSGEHAVAKAAEAGVANAMALLGYFYQVGSETVAVDLSKAEFYLQKAADLEQSEAMANLGVLFYQQGNLLQANDFISQAAKAGFPHAQYHLALMLANGEGADIDLPVSGRWMKEAAEQGQLDAMFSRAQAMLNDDSATKEDLQQAESYLREVIKYGHSVPAMIELSIALADGMLGKIDVVGSAALLKLAKERANTEELAVINPLWDSLLQQIENVLSMSTQADELAALEKAQELLSG</sequence>
<dbReference type="Pfam" id="PF13643">
    <property type="entry name" value="DUF4145"/>
    <property type="match status" value="1"/>
</dbReference>
<dbReference type="InterPro" id="IPR011990">
    <property type="entry name" value="TPR-like_helical_dom_sf"/>
</dbReference>